<dbReference type="OrthoDB" id="5981at2759"/>
<sequence length="235" mass="27079">MGRKQKNAPKRFDGRTNRSGPATRQFNRLLAPLGLRLLPVTGDGNCFFRACAVQFQILGRNHAPRDVCDHTKLRQRVCDFLQENRQLYAPYVEAEALDSESDTAASFDEYIHKMRQDGIWAGHLEVHALSAMLETEIIIYLLQAPSYRIRHTDGPSQRQLQLAYHENQHYDAVLPTEIDPRGGRPKELQSYASNDPDRRFPRQETARRQSTPKHRRGDIHRGSIRTENALRVLEL</sequence>
<dbReference type="AlphaFoldDB" id="A0A7J7IG57"/>
<evidence type="ECO:0000313" key="3">
    <source>
        <dbReference type="EMBL" id="KAF6001730.1"/>
    </source>
</evidence>
<dbReference type="SUPFAM" id="SSF54001">
    <property type="entry name" value="Cysteine proteinases"/>
    <property type="match status" value="1"/>
</dbReference>
<keyword evidence="4" id="KW-1185">Reference proteome</keyword>
<dbReference type="EMBL" id="VWRR01000013">
    <property type="protein sequence ID" value="KAF6001730.1"/>
    <property type="molecule type" value="Genomic_DNA"/>
</dbReference>
<comment type="caution">
    <text evidence="3">The sequence shown here is derived from an EMBL/GenBank/DDBJ whole genome shotgun (WGS) entry which is preliminary data.</text>
</comment>
<feature type="region of interest" description="Disordered" evidence="1">
    <location>
        <begin position="175"/>
        <end position="223"/>
    </location>
</feature>
<dbReference type="GO" id="GO:0016579">
    <property type="term" value="P:protein deubiquitination"/>
    <property type="evidence" value="ECO:0007669"/>
    <property type="project" value="TreeGrafter"/>
</dbReference>
<accession>A0A7J7IG57</accession>
<feature type="compositionally biased region" description="Basic and acidic residues" evidence="1">
    <location>
        <begin position="195"/>
        <end position="207"/>
    </location>
</feature>
<dbReference type="PROSITE" id="PS50802">
    <property type="entry name" value="OTU"/>
    <property type="match status" value="1"/>
</dbReference>
<feature type="compositionally biased region" description="Basic and acidic residues" evidence="1">
    <location>
        <begin position="178"/>
        <end position="187"/>
    </location>
</feature>
<feature type="domain" description="OTU" evidence="2">
    <location>
        <begin position="35"/>
        <end position="176"/>
    </location>
</feature>
<dbReference type="InterPro" id="IPR038765">
    <property type="entry name" value="Papain-like_cys_pep_sf"/>
</dbReference>
<proteinExistence type="predicted"/>
<dbReference type="Proteomes" id="UP000530660">
    <property type="component" value="Unassembled WGS sequence"/>
</dbReference>
<organism evidence="3 4">
    <name type="scientific">Cyanidiococcus yangmingshanensis</name>
    <dbReference type="NCBI Taxonomy" id="2690220"/>
    <lineage>
        <taxon>Eukaryota</taxon>
        <taxon>Rhodophyta</taxon>
        <taxon>Bangiophyceae</taxon>
        <taxon>Cyanidiales</taxon>
        <taxon>Cyanidiaceae</taxon>
        <taxon>Cyanidiococcus</taxon>
    </lineage>
</organism>
<dbReference type="Pfam" id="PF02338">
    <property type="entry name" value="OTU"/>
    <property type="match status" value="1"/>
</dbReference>
<reference evidence="3 4" key="1">
    <citation type="journal article" date="2020" name="J. Phycol.">
        <title>Comparative genome analysis reveals Cyanidiococcus gen. nov., a new extremophilic red algal genus sister to Cyanidioschyzon (Cyanidioschyzonaceae, Rhodophyta).</title>
        <authorList>
            <person name="Liu S.-L."/>
            <person name="Chiang Y.-R."/>
            <person name="Yoon H.S."/>
            <person name="Fu H.-Y."/>
        </authorList>
    </citation>
    <scope>NUCLEOTIDE SEQUENCE [LARGE SCALE GENOMIC DNA]</scope>
    <source>
        <strain evidence="3 4">THAL066</strain>
    </source>
</reference>
<evidence type="ECO:0000259" key="2">
    <source>
        <dbReference type="PROSITE" id="PS50802"/>
    </source>
</evidence>
<protein>
    <recommendedName>
        <fullName evidence="2">OTU domain-containing protein</fullName>
    </recommendedName>
</protein>
<gene>
    <name evidence="3" type="ORF">F1559_002459</name>
</gene>
<dbReference type="GO" id="GO:0004843">
    <property type="term" value="F:cysteine-type deubiquitinase activity"/>
    <property type="evidence" value="ECO:0007669"/>
    <property type="project" value="TreeGrafter"/>
</dbReference>
<evidence type="ECO:0000256" key="1">
    <source>
        <dbReference type="SAM" id="MobiDB-lite"/>
    </source>
</evidence>
<dbReference type="InterPro" id="IPR003323">
    <property type="entry name" value="OTU_dom"/>
</dbReference>
<feature type="region of interest" description="Disordered" evidence="1">
    <location>
        <begin position="1"/>
        <end position="23"/>
    </location>
</feature>
<dbReference type="Gene3D" id="3.90.70.80">
    <property type="match status" value="1"/>
</dbReference>
<name>A0A7J7IG57_9RHOD</name>
<evidence type="ECO:0000313" key="4">
    <source>
        <dbReference type="Proteomes" id="UP000530660"/>
    </source>
</evidence>
<dbReference type="InterPro" id="IPR050704">
    <property type="entry name" value="Peptidase_C85-like"/>
</dbReference>
<dbReference type="CDD" id="cd22771">
    <property type="entry name" value="OTU_plant_OTU7-like"/>
    <property type="match status" value="1"/>
</dbReference>
<dbReference type="PANTHER" id="PTHR12419">
    <property type="entry name" value="OTU DOMAIN CONTAINING PROTEIN"/>
    <property type="match status" value="1"/>
</dbReference>
<dbReference type="PANTHER" id="PTHR12419:SF7">
    <property type="entry name" value="OTU DOMAIN-CONTAINING PROTEIN 3"/>
    <property type="match status" value="1"/>
</dbReference>